<dbReference type="EMBL" id="HBUE01274625">
    <property type="protein sequence ID" value="CAG6565667.1"/>
    <property type="molecule type" value="Transcribed_RNA"/>
</dbReference>
<protein>
    <submittedName>
        <fullName evidence="3">(northern house mosquito) hypothetical protein</fullName>
    </submittedName>
</protein>
<feature type="compositionally biased region" description="Acidic residues" evidence="1">
    <location>
        <begin position="395"/>
        <end position="408"/>
    </location>
</feature>
<accession>A0A8D8G8J0</accession>
<feature type="compositionally biased region" description="Basic residues" evidence="1">
    <location>
        <begin position="374"/>
        <end position="386"/>
    </location>
</feature>
<feature type="domain" description="DUF4806" evidence="2">
    <location>
        <begin position="249"/>
        <end position="342"/>
    </location>
</feature>
<proteinExistence type="predicted"/>
<dbReference type="Pfam" id="PF16064">
    <property type="entry name" value="DUF4806"/>
    <property type="match status" value="1"/>
</dbReference>
<dbReference type="EMBL" id="HBUE01169249">
    <property type="protein sequence ID" value="CAG6514179.1"/>
    <property type="molecule type" value="Transcribed_RNA"/>
</dbReference>
<evidence type="ECO:0000313" key="3">
    <source>
        <dbReference type="EMBL" id="CAG6500442.1"/>
    </source>
</evidence>
<sequence>MVNNYSVVQTDEEGEMLLSVLPSKWTTPDGSGKSGDLGYWPINYKGYRLLEKAKANPEIPADIQLLKAIPCKIKRTGFAKYAEARRALKDMECTPETDDCEDHQPKLIVKNAAKLFAQIQAQKETVVLGDPDIAASTMDVSVEDQISESQLELNAVTKATELLGRSGGCSQEFASSAEDQAASGVLTVDAFNGTMNSVFAELKAVREENSCMKALLCQLNAKVDYIGSASTLNSSDRESALKLKKAPFAPVQTEEDLKVLEEKCREDEFVKTMVKSIGRIMGKNQCVGDGGTVCLNVVDQLFTREFLTNCSWTGVSRSKDGDNSIPKIAFHKFERVLNLFYQIIAYSDPTYPQEKCKSFLHYCLKNAKQRLEHKHAKKSSARKRIRISNDASKSEDEEWAEEGNEDEAARETVVFEGFVGEL</sequence>
<evidence type="ECO:0000259" key="2">
    <source>
        <dbReference type="Pfam" id="PF16064"/>
    </source>
</evidence>
<name>A0A8D8G8J0_CULPI</name>
<dbReference type="AlphaFoldDB" id="A0A8D8G8J0"/>
<dbReference type="EMBL" id="HBUE01140360">
    <property type="protein sequence ID" value="CAG6500442.1"/>
    <property type="molecule type" value="Transcribed_RNA"/>
</dbReference>
<evidence type="ECO:0000256" key="1">
    <source>
        <dbReference type="SAM" id="MobiDB-lite"/>
    </source>
</evidence>
<reference evidence="3" key="1">
    <citation type="submission" date="2021-05" db="EMBL/GenBank/DDBJ databases">
        <authorList>
            <person name="Alioto T."/>
            <person name="Alioto T."/>
            <person name="Gomez Garrido J."/>
        </authorList>
    </citation>
    <scope>NUCLEOTIDE SEQUENCE</scope>
</reference>
<feature type="region of interest" description="Disordered" evidence="1">
    <location>
        <begin position="374"/>
        <end position="410"/>
    </location>
</feature>
<dbReference type="InterPro" id="IPR032071">
    <property type="entry name" value="DUF4806"/>
</dbReference>
<organism evidence="3">
    <name type="scientific">Culex pipiens</name>
    <name type="common">House mosquito</name>
    <dbReference type="NCBI Taxonomy" id="7175"/>
    <lineage>
        <taxon>Eukaryota</taxon>
        <taxon>Metazoa</taxon>
        <taxon>Ecdysozoa</taxon>
        <taxon>Arthropoda</taxon>
        <taxon>Hexapoda</taxon>
        <taxon>Insecta</taxon>
        <taxon>Pterygota</taxon>
        <taxon>Neoptera</taxon>
        <taxon>Endopterygota</taxon>
        <taxon>Diptera</taxon>
        <taxon>Nematocera</taxon>
        <taxon>Culicoidea</taxon>
        <taxon>Culicidae</taxon>
        <taxon>Culicinae</taxon>
        <taxon>Culicini</taxon>
        <taxon>Culex</taxon>
        <taxon>Culex</taxon>
    </lineage>
</organism>